<dbReference type="Gene3D" id="3.40.50.300">
    <property type="entry name" value="P-loop containing nucleotide triphosphate hydrolases"/>
    <property type="match status" value="1"/>
</dbReference>
<dbReference type="GO" id="GO:0008652">
    <property type="term" value="P:amino acid biosynthetic process"/>
    <property type="evidence" value="ECO:0007669"/>
    <property type="project" value="UniProtKB-KW"/>
</dbReference>
<keyword evidence="11" id="KW-0963">Cytoplasm</keyword>
<dbReference type="InterPro" id="IPR000623">
    <property type="entry name" value="Shikimate_kinase/TSH1"/>
</dbReference>
<feature type="binding site" evidence="11">
    <location>
        <position position="70"/>
    </location>
    <ligand>
        <name>Mg(2+)</name>
        <dbReference type="ChEBI" id="CHEBI:18420"/>
    </ligand>
</feature>
<dbReference type="GO" id="GO:0005829">
    <property type="term" value="C:cytosol"/>
    <property type="evidence" value="ECO:0007669"/>
    <property type="project" value="TreeGrafter"/>
</dbReference>
<protein>
    <recommendedName>
        <fullName evidence="3 11">Shikimate kinase</fullName>
        <shortName evidence="11">SK</shortName>
        <ecNumber evidence="3 11">2.7.1.71</ecNumber>
    </recommendedName>
</protein>
<organism evidence="13 14">
    <name type="scientific">Pacificispira spongiicola</name>
    <dbReference type="NCBI Taxonomy" id="2729598"/>
    <lineage>
        <taxon>Bacteria</taxon>
        <taxon>Pseudomonadati</taxon>
        <taxon>Pseudomonadota</taxon>
        <taxon>Alphaproteobacteria</taxon>
        <taxon>Rhodospirillales</taxon>
        <taxon>Rhodospirillaceae</taxon>
        <taxon>Pacificispira</taxon>
    </lineage>
</organism>
<dbReference type="InterPro" id="IPR027417">
    <property type="entry name" value="P-loop_NTPase"/>
</dbReference>
<proteinExistence type="inferred from homology"/>
<comment type="caution">
    <text evidence="11">Lacks conserved residue(s) required for the propagation of feature annotation.</text>
</comment>
<dbReference type="GO" id="GO:0000287">
    <property type="term" value="F:magnesium ion binding"/>
    <property type="evidence" value="ECO:0007669"/>
    <property type="project" value="UniProtKB-UniRule"/>
</dbReference>
<evidence type="ECO:0000256" key="2">
    <source>
        <dbReference type="ARBA" id="ARBA00006997"/>
    </source>
</evidence>
<evidence type="ECO:0000256" key="6">
    <source>
        <dbReference type="ARBA" id="ARBA00022741"/>
    </source>
</evidence>
<name>A0A7Y0HEI6_9PROT</name>
<keyword evidence="5 11" id="KW-0808">Transferase</keyword>
<dbReference type="EMBL" id="JABBNT010000003">
    <property type="protein sequence ID" value="NMM44901.1"/>
    <property type="molecule type" value="Genomic_DNA"/>
</dbReference>
<evidence type="ECO:0000256" key="1">
    <source>
        <dbReference type="ARBA" id="ARBA00004842"/>
    </source>
</evidence>
<evidence type="ECO:0000256" key="12">
    <source>
        <dbReference type="SAM" id="MobiDB-lite"/>
    </source>
</evidence>
<sequence>MAILRLLLKFGTANFSAIQVDPSLNQRVTSQDADRRNDSRKAGPGDTAPDSIPALNRCLVLVGMMGAGKSAVGRQLAQRLGLPFLDADTEIEKAAGCSIAEIFEQYGEAHFRDGERRVIARLVDDGPIVLATGGGAFMDADTRALLKEKALTVWLNADFDILWDRVSRRTHRPLLQTADPKGTLKRLMTERYPVYTEADITVVSDEAPKDETVNRVLAAVSDYIEGETK</sequence>
<feature type="binding site" evidence="11">
    <location>
        <position position="134"/>
    </location>
    <ligand>
        <name>substrate</name>
    </ligand>
</feature>
<evidence type="ECO:0000256" key="10">
    <source>
        <dbReference type="ARBA" id="ARBA00048567"/>
    </source>
</evidence>
<comment type="pathway">
    <text evidence="1 11">Metabolic intermediate biosynthesis; chorismate biosynthesis; chorismate from D-erythrose 4-phosphate and phosphoenolpyruvate: step 5/7.</text>
</comment>
<dbReference type="UniPathway" id="UPA00053">
    <property type="reaction ID" value="UER00088"/>
</dbReference>
<dbReference type="AlphaFoldDB" id="A0A7Y0HEI6"/>
<keyword evidence="6 11" id="KW-0547">Nucleotide-binding</keyword>
<keyword evidence="14" id="KW-1185">Reference proteome</keyword>
<keyword evidence="8 11" id="KW-0067">ATP-binding</keyword>
<dbReference type="GO" id="GO:0009073">
    <property type="term" value="P:aromatic amino acid family biosynthetic process"/>
    <property type="evidence" value="ECO:0007669"/>
    <property type="project" value="UniProtKB-KW"/>
</dbReference>
<feature type="binding site" evidence="11">
    <location>
        <position position="172"/>
    </location>
    <ligand>
        <name>ATP</name>
        <dbReference type="ChEBI" id="CHEBI:30616"/>
    </ligand>
</feature>
<feature type="binding site" evidence="11">
    <location>
        <position position="112"/>
    </location>
    <ligand>
        <name>substrate</name>
    </ligand>
</feature>
<feature type="compositionally biased region" description="Basic and acidic residues" evidence="12">
    <location>
        <begin position="32"/>
        <end position="43"/>
    </location>
</feature>
<comment type="cofactor">
    <cofactor evidence="11">
        <name>Mg(2+)</name>
        <dbReference type="ChEBI" id="CHEBI:18420"/>
    </cofactor>
    <text evidence="11">Binds 1 Mg(2+) ion per subunit.</text>
</comment>
<comment type="similarity">
    <text evidence="2 11">Belongs to the shikimate kinase family.</text>
</comment>
<dbReference type="Proteomes" id="UP000539372">
    <property type="component" value="Unassembled WGS sequence"/>
</dbReference>
<keyword evidence="4 11" id="KW-0028">Amino-acid biosynthesis</keyword>
<comment type="catalytic activity">
    <reaction evidence="10 11">
        <text>shikimate + ATP = 3-phosphoshikimate + ADP + H(+)</text>
        <dbReference type="Rhea" id="RHEA:13121"/>
        <dbReference type="ChEBI" id="CHEBI:15378"/>
        <dbReference type="ChEBI" id="CHEBI:30616"/>
        <dbReference type="ChEBI" id="CHEBI:36208"/>
        <dbReference type="ChEBI" id="CHEBI:145989"/>
        <dbReference type="ChEBI" id="CHEBI:456216"/>
        <dbReference type="EC" id="2.7.1.71"/>
    </reaction>
</comment>
<feature type="region of interest" description="Disordered" evidence="12">
    <location>
        <begin position="26"/>
        <end position="50"/>
    </location>
</feature>
<accession>A0A7Y0HEI6</accession>
<evidence type="ECO:0000256" key="5">
    <source>
        <dbReference type="ARBA" id="ARBA00022679"/>
    </source>
</evidence>
<dbReference type="HAMAP" id="MF_00109">
    <property type="entry name" value="Shikimate_kinase"/>
    <property type="match status" value="1"/>
</dbReference>
<dbReference type="GO" id="GO:0005524">
    <property type="term" value="F:ATP binding"/>
    <property type="evidence" value="ECO:0007669"/>
    <property type="project" value="UniProtKB-UniRule"/>
</dbReference>
<feature type="binding site" evidence="11">
    <location>
        <begin position="66"/>
        <end position="71"/>
    </location>
    <ligand>
        <name>ATP</name>
        <dbReference type="ChEBI" id="CHEBI:30616"/>
    </ligand>
</feature>
<evidence type="ECO:0000256" key="3">
    <source>
        <dbReference type="ARBA" id="ARBA00012154"/>
    </source>
</evidence>
<keyword evidence="11" id="KW-0479">Metal-binding</keyword>
<dbReference type="PROSITE" id="PS01128">
    <property type="entry name" value="SHIKIMATE_KINASE"/>
    <property type="match status" value="1"/>
</dbReference>
<comment type="function">
    <text evidence="11">Catalyzes the specific phosphorylation of the 3-hydroxyl group of shikimic acid using ATP as a cosubstrate.</text>
</comment>
<gene>
    <name evidence="11" type="primary">aroK</name>
    <name evidence="13" type="ORF">HH303_10465</name>
</gene>
<feature type="binding site" evidence="11">
    <location>
        <position position="88"/>
    </location>
    <ligand>
        <name>substrate</name>
    </ligand>
</feature>
<comment type="subcellular location">
    <subcellularLocation>
        <location evidence="11">Cytoplasm</location>
    </subcellularLocation>
</comment>
<dbReference type="GO" id="GO:0009423">
    <property type="term" value="P:chorismate biosynthetic process"/>
    <property type="evidence" value="ECO:0007669"/>
    <property type="project" value="UniProtKB-UniRule"/>
</dbReference>
<dbReference type="GO" id="GO:0004765">
    <property type="term" value="F:shikimate kinase activity"/>
    <property type="evidence" value="ECO:0007669"/>
    <property type="project" value="UniProtKB-UniRule"/>
</dbReference>
<dbReference type="InterPro" id="IPR031322">
    <property type="entry name" value="Shikimate/glucono_kinase"/>
</dbReference>
<dbReference type="SUPFAM" id="SSF52540">
    <property type="entry name" value="P-loop containing nucleoside triphosphate hydrolases"/>
    <property type="match status" value="1"/>
</dbReference>
<evidence type="ECO:0000256" key="9">
    <source>
        <dbReference type="ARBA" id="ARBA00023141"/>
    </source>
</evidence>
<keyword evidence="11" id="KW-0460">Magnesium</keyword>
<dbReference type="EC" id="2.7.1.71" evidence="3 11"/>
<reference evidence="13 14" key="1">
    <citation type="submission" date="2020-04" db="EMBL/GenBank/DDBJ databases">
        <title>Rhodospirillaceae bacterium KN72 isolated from deep sea.</title>
        <authorList>
            <person name="Zhang D.-C."/>
        </authorList>
    </citation>
    <scope>NUCLEOTIDE SEQUENCE [LARGE SCALE GENOMIC DNA]</scope>
    <source>
        <strain evidence="13 14">KN72</strain>
    </source>
</reference>
<evidence type="ECO:0000313" key="14">
    <source>
        <dbReference type="Proteomes" id="UP000539372"/>
    </source>
</evidence>
<feature type="binding site" evidence="11">
    <location>
        <position position="191"/>
    </location>
    <ligand>
        <name>substrate</name>
    </ligand>
</feature>
<dbReference type="CDD" id="cd00464">
    <property type="entry name" value="SK"/>
    <property type="match status" value="1"/>
</dbReference>
<keyword evidence="7 11" id="KW-0418">Kinase</keyword>
<evidence type="ECO:0000313" key="13">
    <source>
        <dbReference type="EMBL" id="NMM44901.1"/>
    </source>
</evidence>
<evidence type="ECO:0000256" key="8">
    <source>
        <dbReference type="ARBA" id="ARBA00022840"/>
    </source>
</evidence>
<dbReference type="PANTHER" id="PTHR21087">
    <property type="entry name" value="SHIKIMATE KINASE"/>
    <property type="match status" value="1"/>
</dbReference>
<evidence type="ECO:0000256" key="7">
    <source>
        <dbReference type="ARBA" id="ARBA00022777"/>
    </source>
</evidence>
<dbReference type="PRINTS" id="PR01100">
    <property type="entry name" value="SHIKIMTKNASE"/>
</dbReference>
<keyword evidence="9 11" id="KW-0057">Aromatic amino acid biosynthesis</keyword>
<dbReference type="NCBIfam" id="NF010552">
    <property type="entry name" value="PRK13946.1"/>
    <property type="match status" value="1"/>
</dbReference>
<comment type="subunit">
    <text evidence="11">Monomer.</text>
</comment>
<dbReference type="Pfam" id="PF01202">
    <property type="entry name" value="SKI"/>
    <property type="match status" value="1"/>
</dbReference>
<comment type="caution">
    <text evidence="13">The sequence shown here is derived from an EMBL/GenBank/DDBJ whole genome shotgun (WGS) entry which is preliminary data.</text>
</comment>
<dbReference type="InterPro" id="IPR023000">
    <property type="entry name" value="Shikimate_kinase_CS"/>
</dbReference>
<dbReference type="PANTHER" id="PTHR21087:SF16">
    <property type="entry name" value="SHIKIMATE KINASE 1, CHLOROPLASTIC"/>
    <property type="match status" value="1"/>
</dbReference>
<evidence type="ECO:0000256" key="4">
    <source>
        <dbReference type="ARBA" id="ARBA00022605"/>
    </source>
</evidence>
<evidence type="ECO:0000256" key="11">
    <source>
        <dbReference type="HAMAP-Rule" id="MF_00109"/>
    </source>
</evidence>